<name>A0ABD3RFK0_9STRA</name>
<keyword evidence="2" id="KW-1185">Reference proteome</keyword>
<protein>
    <submittedName>
        <fullName evidence="1">Uncharacterized protein</fullName>
    </submittedName>
</protein>
<dbReference type="EMBL" id="JALLPB020000232">
    <property type="protein sequence ID" value="KAL3811820.1"/>
    <property type="molecule type" value="Genomic_DNA"/>
</dbReference>
<evidence type="ECO:0000313" key="1">
    <source>
        <dbReference type="EMBL" id="KAL3811820.1"/>
    </source>
</evidence>
<gene>
    <name evidence="1" type="ORF">ACHAXA_003545</name>
</gene>
<sequence>MGARRIISLAATALVASIDPHSPIFVVNAQITPQFPVGGLDVGGIPALPGSHSGSGGDWSLSGSVGDIWGSQDRFHYIYTNYTGDVTVTCKVKSFTSGGSTWKKGGIMFRSNLLPQSKHTMIMVTGWGIAHQSRLSEWGSSISQHDGFQNVNVWFRLVKKGNTVTSYYKNDGDLAYKMYNSVTIDLGQSYYVGLGVTMNDSSILGTLAVSDFAISNDVEWMNVPIKIGASTSAVDEFPDGHLDVGTSALPGSHSGSGTEWSVSGSVGDIWGNSDKFHYVYSDHTGDIAITCKVKSFTSGGSTWKKGGIMFRSSLSPQSKHTMIMVTGWGIAQQSRLVDGSASESQHDGFQNTNVWLRLVKKGNTVTSYYKKDGEYGYMRYHSVTINLGTQYFVGLAVTMNDAAVLGTLAVTDLAISTDVESYSFPNVPIKIGESTTNYNDNLVRVQEVGQGVWSLYSGGAGIGGTADSFGFSYKDRTGNVNATLLLKNMVVKNKDTRGGLMIRASKFADAAFVALLVDPYRGVTMYSRSESGGTTKSKNLGVMRENLVMRLVKTGNTVLCLYKQISAPNWFELGSATANFNDSFLVGQVLASGEIGNHAQLTVGDLIIE</sequence>
<accession>A0ABD3RFK0</accession>
<organism evidence="1 2">
    <name type="scientific">Cyclostephanos tholiformis</name>
    <dbReference type="NCBI Taxonomy" id="382380"/>
    <lineage>
        <taxon>Eukaryota</taxon>
        <taxon>Sar</taxon>
        <taxon>Stramenopiles</taxon>
        <taxon>Ochrophyta</taxon>
        <taxon>Bacillariophyta</taxon>
        <taxon>Coscinodiscophyceae</taxon>
        <taxon>Thalassiosirophycidae</taxon>
        <taxon>Stephanodiscales</taxon>
        <taxon>Stephanodiscaceae</taxon>
        <taxon>Cyclostephanos</taxon>
    </lineage>
</organism>
<dbReference type="Proteomes" id="UP001530377">
    <property type="component" value="Unassembled WGS sequence"/>
</dbReference>
<proteinExistence type="predicted"/>
<dbReference type="Gene3D" id="2.60.120.200">
    <property type="match status" value="2"/>
</dbReference>
<comment type="caution">
    <text evidence="1">The sequence shown here is derived from an EMBL/GenBank/DDBJ whole genome shotgun (WGS) entry which is preliminary data.</text>
</comment>
<evidence type="ECO:0000313" key="2">
    <source>
        <dbReference type="Proteomes" id="UP001530377"/>
    </source>
</evidence>
<reference evidence="1 2" key="1">
    <citation type="submission" date="2024-10" db="EMBL/GenBank/DDBJ databases">
        <title>Updated reference genomes for cyclostephanoid diatoms.</title>
        <authorList>
            <person name="Roberts W.R."/>
            <person name="Alverson A.J."/>
        </authorList>
    </citation>
    <scope>NUCLEOTIDE SEQUENCE [LARGE SCALE GENOMIC DNA]</scope>
    <source>
        <strain evidence="1 2">AJA228-03</strain>
    </source>
</reference>
<dbReference type="AlphaFoldDB" id="A0ABD3RFK0"/>